<dbReference type="RefSeq" id="XP_016979432.1">
    <property type="nucleotide sequence ID" value="XM_017123943.1"/>
</dbReference>
<name>A0A6P4EMX6_DRORH</name>
<accession>A0A6P4EMX6</accession>
<organism evidence="2">
    <name type="scientific">Drosophila rhopaloa</name>
    <name type="common">Fruit fly</name>
    <dbReference type="NCBI Taxonomy" id="1041015"/>
    <lineage>
        <taxon>Eukaryota</taxon>
        <taxon>Metazoa</taxon>
        <taxon>Ecdysozoa</taxon>
        <taxon>Arthropoda</taxon>
        <taxon>Hexapoda</taxon>
        <taxon>Insecta</taxon>
        <taxon>Pterygota</taxon>
        <taxon>Neoptera</taxon>
        <taxon>Endopterygota</taxon>
        <taxon>Diptera</taxon>
        <taxon>Brachycera</taxon>
        <taxon>Muscomorpha</taxon>
        <taxon>Ephydroidea</taxon>
        <taxon>Drosophilidae</taxon>
        <taxon>Drosophila</taxon>
        <taxon>Sophophora</taxon>
    </lineage>
</organism>
<dbReference type="PANTHER" id="PTHR20898:SF1">
    <property type="entry name" value="MD-2-RELATED LIPID-RECOGNITION DOMAIN-CONTAINING PROTEIN"/>
    <property type="match status" value="1"/>
</dbReference>
<gene>
    <name evidence="2" type="primary">LOC108044800</name>
</gene>
<dbReference type="OrthoDB" id="8066187at2759"/>
<dbReference type="InterPro" id="IPR010512">
    <property type="entry name" value="DUF1091"/>
</dbReference>
<protein>
    <submittedName>
        <fullName evidence="2">Uncharacterized protein LOC108044800</fullName>
    </submittedName>
</protein>
<evidence type="ECO:0000313" key="2">
    <source>
        <dbReference type="RefSeq" id="XP_016979432.1"/>
    </source>
</evidence>
<reference evidence="2" key="1">
    <citation type="submission" date="2025-08" db="UniProtKB">
        <authorList>
            <consortium name="RefSeq"/>
        </authorList>
    </citation>
    <scope>IDENTIFICATION</scope>
</reference>
<feature type="signal peptide" evidence="1">
    <location>
        <begin position="1"/>
        <end position="21"/>
    </location>
</feature>
<dbReference type="Pfam" id="PF06477">
    <property type="entry name" value="DUF1091"/>
    <property type="match status" value="1"/>
</dbReference>
<sequence>MFFRFGACSFAFLWIGAVVLAVDQQQPPVFRRGGSKFIMESLVTSCDHHFVDYFRKVPDKVDIYTFRVVKLASTFSIDIAVRVLKTKRVMYKVDNLDGCLFLMNPLMNRVFGSVYKRLIVNGSFFSCPIKPGVYYLRNEGSVAMLPTFHPPGRYQITTRIRMHESLGPFVMEMLWIYNVVRIK</sequence>
<evidence type="ECO:0000256" key="1">
    <source>
        <dbReference type="SAM" id="SignalP"/>
    </source>
</evidence>
<keyword evidence="1" id="KW-0732">Signal</keyword>
<feature type="chain" id="PRO_5027799396" evidence="1">
    <location>
        <begin position="22"/>
        <end position="183"/>
    </location>
</feature>
<proteinExistence type="predicted"/>
<dbReference type="PANTHER" id="PTHR20898">
    <property type="entry name" value="DAEDALUS ON 3-RELATED-RELATED"/>
    <property type="match status" value="1"/>
</dbReference>
<dbReference type="AlphaFoldDB" id="A0A6P4EMX6"/>